<dbReference type="EMBL" id="JACGWK010000002">
    <property type="protein sequence ID" value="KAL0371396.1"/>
    <property type="molecule type" value="Genomic_DNA"/>
</dbReference>
<sequence>MAYSITPFLIVLATSIFMLFSPTPASGINLPASTVSAAPALLPDPTAPLSSPPALSPDIAPLFPSPGGSELSPSESSMPLIPSSPSHQTLMQWCLPAPVWRLHRLDQCRILLQLG</sequence>
<keyword evidence="2" id="KW-0732">Signal</keyword>
<comment type="caution">
    <text evidence="3">The sequence shown here is derived from an EMBL/GenBank/DDBJ whole genome shotgun (WGS) entry which is preliminary data.</text>
</comment>
<evidence type="ECO:0000256" key="2">
    <source>
        <dbReference type="SAM" id="SignalP"/>
    </source>
</evidence>
<feature type="compositionally biased region" description="Low complexity" evidence="1">
    <location>
        <begin position="56"/>
        <end position="86"/>
    </location>
</feature>
<reference evidence="3" key="1">
    <citation type="submission" date="2020-06" db="EMBL/GenBank/DDBJ databases">
        <authorList>
            <person name="Li T."/>
            <person name="Hu X."/>
            <person name="Zhang T."/>
            <person name="Song X."/>
            <person name="Zhang H."/>
            <person name="Dai N."/>
            <person name="Sheng W."/>
            <person name="Hou X."/>
            <person name="Wei L."/>
        </authorList>
    </citation>
    <scope>NUCLEOTIDE SEQUENCE</scope>
    <source>
        <strain evidence="3">G01</strain>
        <tissue evidence="3">Leaf</tissue>
    </source>
</reference>
<feature type="chain" id="PRO_5043789064" evidence="2">
    <location>
        <begin position="28"/>
        <end position="115"/>
    </location>
</feature>
<evidence type="ECO:0000256" key="1">
    <source>
        <dbReference type="SAM" id="MobiDB-lite"/>
    </source>
</evidence>
<feature type="region of interest" description="Disordered" evidence="1">
    <location>
        <begin position="47"/>
        <end position="86"/>
    </location>
</feature>
<protein>
    <submittedName>
        <fullName evidence="3">Uncharacterized protein</fullName>
    </submittedName>
</protein>
<proteinExistence type="predicted"/>
<feature type="signal peptide" evidence="2">
    <location>
        <begin position="1"/>
        <end position="27"/>
    </location>
</feature>
<dbReference type="InterPro" id="IPR039346">
    <property type="entry name" value="AGP25/26"/>
</dbReference>
<reference evidence="3" key="2">
    <citation type="journal article" date="2024" name="Plant">
        <title>Genomic evolution and insights into agronomic trait innovations of Sesamum species.</title>
        <authorList>
            <person name="Miao H."/>
            <person name="Wang L."/>
            <person name="Qu L."/>
            <person name="Liu H."/>
            <person name="Sun Y."/>
            <person name="Le M."/>
            <person name="Wang Q."/>
            <person name="Wei S."/>
            <person name="Zheng Y."/>
            <person name="Lin W."/>
            <person name="Duan Y."/>
            <person name="Cao H."/>
            <person name="Xiong S."/>
            <person name="Wang X."/>
            <person name="Wei L."/>
            <person name="Li C."/>
            <person name="Ma Q."/>
            <person name="Ju M."/>
            <person name="Zhao R."/>
            <person name="Li G."/>
            <person name="Mu C."/>
            <person name="Tian Q."/>
            <person name="Mei H."/>
            <person name="Zhang T."/>
            <person name="Gao T."/>
            <person name="Zhang H."/>
        </authorList>
    </citation>
    <scope>NUCLEOTIDE SEQUENCE</scope>
    <source>
        <strain evidence="3">G01</strain>
    </source>
</reference>
<accession>A0AAW2QVI4</accession>
<dbReference type="PANTHER" id="PTHR35725">
    <property type="entry name" value="CLASSICAL ARABINOGALACTAN PROTEIN 26"/>
    <property type="match status" value="1"/>
</dbReference>
<name>A0AAW2QVI4_9LAMI</name>
<dbReference type="PANTHER" id="PTHR35725:SF4">
    <property type="entry name" value="CLASSICAL ARABINOGALACTAN PROTEIN 26"/>
    <property type="match status" value="1"/>
</dbReference>
<gene>
    <name evidence="3" type="ORF">Sangu_0457700</name>
</gene>
<dbReference type="AlphaFoldDB" id="A0AAW2QVI4"/>
<evidence type="ECO:0000313" key="3">
    <source>
        <dbReference type="EMBL" id="KAL0371396.1"/>
    </source>
</evidence>
<organism evidence="3">
    <name type="scientific">Sesamum angustifolium</name>
    <dbReference type="NCBI Taxonomy" id="2727405"/>
    <lineage>
        <taxon>Eukaryota</taxon>
        <taxon>Viridiplantae</taxon>
        <taxon>Streptophyta</taxon>
        <taxon>Embryophyta</taxon>
        <taxon>Tracheophyta</taxon>
        <taxon>Spermatophyta</taxon>
        <taxon>Magnoliopsida</taxon>
        <taxon>eudicotyledons</taxon>
        <taxon>Gunneridae</taxon>
        <taxon>Pentapetalae</taxon>
        <taxon>asterids</taxon>
        <taxon>lamiids</taxon>
        <taxon>Lamiales</taxon>
        <taxon>Pedaliaceae</taxon>
        <taxon>Sesamum</taxon>
    </lineage>
</organism>